<dbReference type="FunCoup" id="A0A1V9WY83">
    <property type="interactions" value="28"/>
</dbReference>
<dbReference type="Pfam" id="PF05497">
    <property type="entry name" value="Destabilase"/>
    <property type="match status" value="1"/>
</dbReference>
<evidence type="ECO:0000256" key="5">
    <source>
        <dbReference type="ARBA" id="ARBA00022801"/>
    </source>
</evidence>
<dbReference type="PANTHER" id="PTHR11195">
    <property type="entry name" value="DESTABILASE-RELATED"/>
    <property type="match status" value="1"/>
</dbReference>
<sequence>MRGSMVLFLIVTICVVVLYPLASAQEDLVARTERCLQCICLGSSKCDETTRCTDYGGDKATGEVCGPFQITQPYWEDAGKPGNDFLSCVNTRDCSETAIINYMEKFGKDCDGDGEVTCGDYARIHTAGIAACDAPWVEFTPFWVAFNECDSTPAAGQGRSGNEPRIETRAMLRTP</sequence>
<dbReference type="InterPro" id="IPR023346">
    <property type="entry name" value="Lysozyme-like_dom_sf"/>
</dbReference>
<evidence type="ECO:0000256" key="7">
    <source>
        <dbReference type="ARBA" id="ARBA00023157"/>
    </source>
</evidence>
<keyword evidence="11" id="KW-0732">Signal</keyword>
<evidence type="ECO:0000256" key="8">
    <source>
        <dbReference type="ARBA" id="ARBA00023295"/>
    </source>
</evidence>
<dbReference type="GO" id="GO:0042742">
    <property type="term" value="P:defense response to bacterium"/>
    <property type="evidence" value="ECO:0007669"/>
    <property type="project" value="UniProtKB-KW"/>
</dbReference>
<name>A0A1V9WY83_9ACAR</name>
<dbReference type="STRING" id="418985.A0A1V9WY83"/>
<keyword evidence="8" id="KW-0326">Glycosidase</keyword>
<keyword evidence="3" id="KW-0929">Antimicrobial</keyword>
<dbReference type="AlphaFoldDB" id="A0A1V9WY83"/>
<dbReference type="EMBL" id="MNPL01033454">
    <property type="protein sequence ID" value="OQR66177.1"/>
    <property type="molecule type" value="Genomic_DNA"/>
</dbReference>
<dbReference type="InterPro" id="IPR008597">
    <property type="entry name" value="Invert_lysozyme"/>
</dbReference>
<keyword evidence="4" id="KW-0081">Bacteriolytic enzyme</keyword>
<evidence type="ECO:0000256" key="4">
    <source>
        <dbReference type="ARBA" id="ARBA00022638"/>
    </source>
</evidence>
<evidence type="ECO:0000256" key="3">
    <source>
        <dbReference type="ARBA" id="ARBA00022529"/>
    </source>
</evidence>
<evidence type="ECO:0000256" key="2">
    <source>
        <dbReference type="ARBA" id="ARBA00012732"/>
    </source>
</evidence>
<keyword evidence="7 9" id="KW-1015">Disulfide bond</keyword>
<evidence type="ECO:0000313" key="13">
    <source>
        <dbReference type="Proteomes" id="UP000192247"/>
    </source>
</evidence>
<dbReference type="EC" id="3.2.1.17" evidence="2"/>
<evidence type="ECO:0000256" key="10">
    <source>
        <dbReference type="SAM" id="MobiDB-lite"/>
    </source>
</evidence>
<dbReference type="CDD" id="cd16890">
    <property type="entry name" value="lyz_i"/>
    <property type="match status" value="1"/>
</dbReference>
<dbReference type="OrthoDB" id="6337871at2759"/>
<feature type="region of interest" description="Disordered" evidence="10">
    <location>
        <begin position="154"/>
        <end position="175"/>
    </location>
</feature>
<dbReference type="Gene3D" id="1.10.530.10">
    <property type="match status" value="1"/>
</dbReference>
<proteinExistence type="predicted"/>
<feature type="signal peptide" evidence="11">
    <location>
        <begin position="1"/>
        <end position="24"/>
    </location>
</feature>
<keyword evidence="13" id="KW-1185">Reference proteome</keyword>
<evidence type="ECO:0000256" key="6">
    <source>
        <dbReference type="ARBA" id="ARBA00023022"/>
    </source>
</evidence>
<feature type="disulfide bond" evidence="9">
    <location>
        <begin position="35"/>
        <end position="118"/>
    </location>
</feature>
<organism evidence="12 13">
    <name type="scientific">Tropilaelaps mercedesae</name>
    <dbReference type="NCBI Taxonomy" id="418985"/>
    <lineage>
        <taxon>Eukaryota</taxon>
        <taxon>Metazoa</taxon>
        <taxon>Ecdysozoa</taxon>
        <taxon>Arthropoda</taxon>
        <taxon>Chelicerata</taxon>
        <taxon>Arachnida</taxon>
        <taxon>Acari</taxon>
        <taxon>Parasitiformes</taxon>
        <taxon>Mesostigmata</taxon>
        <taxon>Gamasina</taxon>
        <taxon>Dermanyssoidea</taxon>
        <taxon>Laelapidae</taxon>
        <taxon>Tropilaelaps</taxon>
    </lineage>
</organism>
<dbReference type="GO" id="GO:0031640">
    <property type="term" value="P:killing of cells of another organism"/>
    <property type="evidence" value="ECO:0007669"/>
    <property type="project" value="UniProtKB-KW"/>
</dbReference>
<keyword evidence="5" id="KW-0378">Hydrolase</keyword>
<evidence type="ECO:0000313" key="12">
    <source>
        <dbReference type="EMBL" id="OQR66177.1"/>
    </source>
</evidence>
<feature type="disulfide bond" evidence="9">
    <location>
        <begin position="88"/>
        <end position="94"/>
    </location>
</feature>
<dbReference type="InParanoid" id="A0A1V9WY83"/>
<protein>
    <recommendedName>
        <fullName evidence="2">lysozyme</fullName>
        <ecNumber evidence="2">3.2.1.17</ecNumber>
    </recommendedName>
</protein>
<keyword evidence="6" id="KW-0044">Antibiotic</keyword>
<feature type="disulfide bond" evidence="9">
    <location>
        <begin position="40"/>
        <end position="46"/>
    </location>
</feature>
<comment type="caution">
    <text evidence="12">The sequence shown here is derived from an EMBL/GenBank/DDBJ whole genome shotgun (WGS) entry which is preliminary data.</text>
</comment>
<dbReference type="SUPFAM" id="SSF53955">
    <property type="entry name" value="Lysozyme-like"/>
    <property type="match status" value="1"/>
</dbReference>
<feature type="chain" id="PRO_5012144797" description="lysozyme" evidence="11">
    <location>
        <begin position="25"/>
        <end position="175"/>
    </location>
</feature>
<evidence type="ECO:0000256" key="9">
    <source>
        <dbReference type="PIRSR" id="PIRSR608597-3"/>
    </source>
</evidence>
<accession>A0A1V9WY83</accession>
<feature type="compositionally biased region" description="Basic and acidic residues" evidence="10">
    <location>
        <begin position="162"/>
        <end position="175"/>
    </location>
</feature>
<dbReference type="Proteomes" id="UP000192247">
    <property type="component" value="Unassembled WGS sequence"/>
</dbReference>
<evidence type="ECO:0000256" key="1">
    <source>
        <dbReference type="ARBA" id="ARBA00000632"/>
    </source>
</evidence>
<evidence type="ECO:0000256" key="11">
    <source>
        <dbReference type="SAM" id="SignalP"/>
    </source>
</evidence>
<dbReference type="PROSITE" id="PS51909">
    <property type="entry name" value="LYSOZYME_I"/>
    <property type="match status" value="1"/>
</dbReference>
<comment type="catalytic activity">
    <reaction evidence="1">
        <text>Hydrolysis of (1-&gt;4)-beta-linkages between N-acetylmuramic acid and N-acetyl-D-glucosamine residues in a peptidoglycan and between N-acetyl-D-glucosamine residues in chitodextrins.</text>
        <dbReference type="EC" id="3.2.1.17"/>
    </reaction>
</comment>
<dbReference type="PANTHER" id="PTHR11195:SF13">
    <property type="entry name" value="INVERTEBRATE-TYPE LYSOZYME 2-RELATED"/>
    <property type="match status" value="1"/>
</dbReference>
<gene>
    <name evidence="12" type="ORF">BIW11_14329</name>
</gene>
<reference evidence="12 13" key="1">
    <citation type="journal article" date="2017" name="Gigascience">
        <title>Draft genome of the honey bee ectoparasitic mite, Tropilaelaps mercedesae, is shaped by the parasitic life history.</title>
        <authorList>
            <person name="Dong X."/>
            <person name="Armstrong S.D."/>
            <person name="Xia D."/>
            <person name="Makepeace B.L."/>
            <person name="Darby A.C."/>
            <person name="Kadowaki T."/>
        </authorList>
    </citation>
    <scope>NUCLEOTIDE SEQUENCE [LARGE SCALE GENOMIC DNA]</scope>
    <source>
        <strain evidence="12">Wuxi-XJTLU</strain>
    </source>
</reference>
<dbReference type="GO" id="GO:0003796">
    <property type="term" value="F:lysozyme activity"/>
    <property type="evidence" value="ECO:0007669"/>
    <property type="project" value="UniProtKB-EC"/>
</dbReference>